<proteinExistence type="predicted"/>
<feature type="domain" description="N-acetyltransferase" evidence="3">
    <location>
        <begin position="23"/>
        <end position="90"/>
    </location>
</feature>
<dbReference type="AlphaFoldDB" id="A0A843VUE7"/>
<dbReference type="EMBL" id="NMUH01002218">
    <property type="protein sequence ID" value="MQL98636.1"/>
    <property type="molecule type" value="Genomic_DNA"/>
</dbReference>
<name>A0A843VUE7_COLES</name>
<dbReference type="InterPro" id="IPR016181">
    <property type="entry name" value="Acyl_CoA_acyltransferase"/>
</dbReference>
<sequence>MGFFSRGSKVMGVFRWLSVSQYLGTKLLNHILDLSAKQNIKEIYLHVQTNNDDAISFYKKFGFEITDTIKNYYAKNINPPDCYVLSRTISASPSEKTISSREVGYLTRAYLSEMPFECCQRDRPAIVGTGPWQTGRYVGVGDMKAARGCGLPVGQGAGIAQGLEKKRWHSSEDGFLNLVTEAYALKLCTHGRSTQGRTRVQSLDMVQFPKEPEKNGHANLRTWPSCPVKLKEGLQQAQPCLGAHIGTNNQYQDMQTSHTTWNELRLHLNGNKNYYGNRINWPAMAFERFKEVGAMETR</sequence>
<keyword evidence="1" id="KW-0808">Transferase</keyword>
<dbReference type="Pfam" id="PF00583">
    <property type="entry name" value="Acetyltransf_1"/>
    <property type="match status" value="1"/>
</dbReference>
<protein>
    <recommendedName>
        <fullName evidence="3">N-acetyltransferase domain-containing protein</fullName>
    </recommendedName>
</protein>
<dbReference type="PANTHER" id="PTHR42919">
    <property type="entry name" value="N-ALPHA-ACETYLTRANSFERASE"/>
    <property type="match status" value="1"/>
</dbReference>
<organism evidence="4 5">
    <name type="scientific">Colocasia esculenta</name>
    <name type="common">Wild taro</name>
    <name type="synonym">Arum esculentum</name>
    <dbReference type="NCBI Taxonomy" id="4460"/>
    <lineage>
        <taxon>Eukaryota</taxon>
        <taxon>Viridiplantae</taxon>
        <taxon>Streptophyta</taxon>
        <taxon>Embryophyta</taxon>
        <taxon>Tracheophyta</taxon>
        <taxon>Spermatophyta</taxon>
        <taxon>Magnoliopsida</taxon>
        <taxon>Liliopsida</taxon>
        <taxon>Araceae</taxon>
        <taxon>Aroideae</taxon>
        <taxon>Colocasieae</taxon>
        <taxon>Colocasia</taxon>
    </lineage>
</organism>
<evidence type="ECO:0000313" key="4">
    <source>
        <dbReference type="EMBL" id="MQL98636.1"/>
    </source>
</evidence>
<evidence type="ECO:0000256" key="2">
    <source>
        <dbReference type="ARBA" id="ARBA00023315"/>
    </source>
</evidence>
<comment type="caution">
    <text evidence="4">The sequence shown here is derived from an EMBL/GenBank/DDBJ whole genome shotgun (WGS) entry which is preliminary data.</text>
</comment>
<dbReference type="InterPro" id="IPR000182">
    <property type="entry name" value="GNAT_dom"/>
</dbReference>
<dbReference type="Proteomes" id="UP000652761">
    <property type="component" value="Unassembled WGS sequence"/>
</dbReference>
<reference evidence="4" key="1">
    <citation type="submission" date="2017-07" db="EMBL/GenBank/DDBJ databases">
        <title>Taro Niue Genome Assembly and Annotation.</title>
        <authorList>
            <person name="Atibalentja N."/>
            <person name="Keating K."/>
            <person name="Fields C.J."/>
        </authorList>
    </citation>
    <scope>NUCLEOTIDE SEQUENCE</scope>
    <source>
        <strain evidence="4">Niue_2</strain>
        <tissue evidence="4">Leaf</tissue>
    </source>
</reference>
<dbReference type="OrthoDB" id="47374at2759"/>
<keyword evidence="5" id="KW-1185">Reference proteome</keyword>
<dbReference type="GO" id="GO:0031415">
    <property type="term" value="C:NatA complex"/>
    <property type="evidence" value="ECO:0007669"/>
    <property type="project" value="TreeGrafter"/>
</dbReference>
<evidence type="ECO:0000313" key="5">
    <source>
        <dbReference type="Proteomes" id="UP000652761"/>
    </source>
</evidence>
<evidence type="ECO:0000256" key="1">
    <source>
        <dbReference type="ARBA" id="ARBA00022679"/>
    </source>
</evidence>
<dbReference type="PROSITE" id="PS51186">
    <property type="entry name" value="GNAT"/>
    <property type="match status" value="1"/>
</dbReference>
<dbReference type="GO" id="GO:0007064">
    <property type="term" value="P:mitotic sister chromatid cohesion"/>
    <property type="evidence" value="ECO:0007669"/>
    <property type="project" value="TreeGrafter"/>
</dbReference>
<dbReference type="GO" id="GO:0008080">
    <property type="term" value="F:N-acetyltransferase activity"/>
    <property type="evidence" value="ECO:0007669"/>
    <property type="project" value="TreeGrafter"/>
</dbReference>
<gene>
    <name evidence="4" type="ORF">Taro_031352</name>
</gene>
<keyword evidence="2" id="KW-0012">Acyltransferase</keyword>
<accession>A0A843VUE7</accession>
<dbReference type="InterPro" id="IPR051556">
    <property type="entry name" value="N-term/lysine_N-AcTrnsfr"/>
</dbReference>
<dbReference type="PANTHER" id="PTHR42919:SF8">
    <property type="entry name" value="N-ALPHA-ACETYLTRANSFERASE 50"/>
    <property type="match status" value="1"/>
</dbReference>
<dbReference type="Gene3D" id="3.40.630.30">
    <property type="match status" value="1"/>
</dbReference>
<dbReference type="SUPFAM" id="SSF55729">
    <property type="entry name" value="Acyl-CoA N-acyltransferases (Nat)"/>
    <property type="match status" value="1"/>
</dbReference>
<evidence type="ECO:0000259" key="3">
    <source>
        <dbReference type="PROSITE" id="PS51186"/>
    </source>
</evidence>